<feature type="region of interest" description="Disordered" evidence="4">
    <location>
        <begin position="453"/>
        <end position="497"/>
    </location>
</feature>
<keyword evidence="3" id="KW-0677">Repeat</keyword>
<dbReference type="SUPFAM" id="SSF52047">
    <property type="entry name" value="RNI-like"/>
    <property type="match status" value="2"/>
</dbReference>
<reference evidence="6" key="1">
    <citation type="submission" date="2015-09" db="EMBL/GenBank/DDBJ databases">
        <authorList>
            <consortium name="Pathogen Informatics"/>
        </authorList>
    </citation>
    <scope>NUCLEOTIDE SEQUENCE [LARGE SCALE GENOMIC DNA]</scope>
    <source>
        <strain evidence="6">Lake Konstanz</strain>
    </source>
</reference>
<keyword evidence="2" id="KW-0433">Leucine-rich repeat</keyword>
<evidence type="ECO:0000256" key="3">
    <source>
        <dbReference type="ARBA" id="ARBA00022737"/>
    </source>
</evidence>
<dbReference type="Gene3D" id="3.80.10.10">
    <property type="entry name" value="Ribonuclease Inhibitor"/>
    <property type="match status" value="4"/>
</dbReference>
<dbReference type="InterPro" id="IPR032675">
    <property type="entry name" value="LRR_dom_sf"/>
</dbReference>
<dbReference type="Pfam" id="PF13516">
    <property type="entry name" value="LRR_6"/>
    <property type="match status" value="5"/>
</dbReference>
<evidence type="ECO:0000256" key="4">
    <source>
        <dbReference type="SAM" id="MobiDB-lite"/>
    </source>
</evidence>
<evidence type="ECO:0000256" key="1">
    <source>
        <dbReference type="ARBA" id="ARBA00022468"/>
    </source>
</evidence>
<dbReference type="GO" id="GO:0005096">
    <property type="term" value="F:GTPase activator activity"/>
    <property type="evidence" value="ECO:0007669"/>
    <property type="project" value="UniProtKB-KW"/>
</dbReference>
<dbReference type="GO" id="GO:0005634">
    <property type="term" value="C:nucleus"/>
    <property type="evidence" value="ECO:0007669"/>
    <property type="project" value="TreeGrafter"/>
</dbReference>
<proteinExistence type="predicted"/>
<evidence type="ECO:0000313" key="6">
    <source>
        <dbReference type="Proteomes" id="UP000051952"/>
    </source>
</evidence>
<name>A0A0S4IHD7_BODSA</name>
<dbReference type="GO" id="GO:0005829">
    <property type="term" value="C:cytosol"/>
    <property type="evidence" value="ECO:0007669"/>
    <property type="project" value="TreeGrafter"/>
</dbReference>
<dbReference type="GO" id="GO:0006913">
    <property type="term" value="P:nucleocytoplasmic transport"/>
    <property type="evidence" value="ECO:0007669"/>
    <property type="project" value="TreeGrafter"/>
</dbReference>
<dbReference type="InterPro" id="IPR001611">
    <property type="entry name" value="Leu-rich_rpt"/>
</dbReference>
<dbReference type="GO" id="GO:0048471">
    <property type="term" value="C:perinuclear region of cytoplasm"/>
    <property type="evidence" value="ECO:0007669"/>
    <property type="project" value="TreeGrafter"/>
</dbReference>
<feature type="region of interest" description="Disordered" evidence="4">
    <location>
        <begin position="211"/>
        <end position="237"/>
    </location>
</feature>
<gene>
    <name evidence="5" type="ORF">BSAL_50400</name>
</gene>
<dbReference type="PANTHER" id="PTHR24113">
    <property type="entry name" value="RAN GTPASE-ACTIVATING PROTEIN 1"/>
    <property type="match status" value="1"/>
</dbReference>
<evidence type="ECO:0000256" key="2">
    <source>
        <dbReference type="ARBA" id="ARBA00022614"/>
    </source>
</evidence>
<evidence type="ECO:0000313" key="5">
    <source>
        <dbReference type="EMBL" id="CUE64076.1"/>
    </source>
</evidence>
<keyword evidence="1" id="KW-0343">GTPase activation</keyword>
<accession>A0A0S4IHD7</accession>
<feature type="region of interest" description="Disordered" evidence="4">
    <location>
        <begin position="47"/>
        <end position="66"/>
    </location>
</feature>
<dbReference type="GO" id="GO:0031267">
    <property type="term" value="F:small GTPase binding"/>
    <property type="evidence" value="ECO:0007669"/>
    <property type="project" value="TreeGrafter"/>
</dbReference>
<keyword evidence="6" id="KW-1185">Reference proteome</keyword>
<dbReference type="Proteomes" id="UP000051952">
    <property type="component" value="Unassembled WGS sequence"/>
</dbReference>
<dbReference type="OrthoDB" id="120976at2759"/>
<feature type="region of interest" description="Disordered" evidence="4">
    <location>
        <begin position="292"/>
        <end position="313"/>
    </location>
</feature>
<dbReference type="EMBL" id="CYKH01000040">
    <property type="protein sequence ID" value="CUE64076.1"/>
    <property type="molecule type" value="Genomic_DNA"/>
</dbReference>
<feature type="compositionally biased region" description="Polar residues" evidence="4">
    <location>
        <begin position="211"/>
        <end position="229"/>
    </location>
</feature>
<sequence length="1127" mass="119493">MSRDFVELRVGDQPRALLSFHAWSETVDAMLAVGRLDGGRLTQYVRRRGKSSDVSTPTTAPAGITTGTDDVVARNIGRRFLRLGDSDSLLRDEITLALSTTHTGVPLCRRICADLLRSNAQVSDKRSGVESSNSSEIANAELDSWWSRALTMATTTTAATSSSSGSSKILSSSLFSEWRDEDIVIEYMKLALVRDLEVLFLTKHQLATACSTTQQQSDNSNALPQLSSTDDNNDDGVVGGMATVHLHDCVMFSETSGDHDADDDFQHAQELLAAKVRRSYKTLSSFVVSFSTSSPKTDEEENKNNRGGGGGGSAAAAAAAASSRLALWLCKCFLRDASPVPPISATTFPFVFGALQRLSLVNVCLGDHGSAALFRSVLPSTPLLARLELCNIGCGELGATCIGELFAGESCASLCQSLRVLELAGNPIGRSGAMKILNGLVLGCRAIATAAPTSGRHYSPQQRTSSPRRRLQPTQPETVAAQARRRDPVASVSSQPPPPLFLQSLDLTSTAIGENPPEELFVLLKHLTFSSLRSLRLGNNNLGLCGARWFSAHMSGGASSASAPSPSPGGKGAGGGLEVLDVRGNRLGDGGVVALSKALIAMSRSLRVLNLADNRIETIGGAALASVLHRGLPQLESLCLEGNHKLGDTSWAAIGAAMSSGLLPRLGELELASSGIPLTMNSSQSALSPTSTSHAVTIGVDIATAVATTTIPSVALAVAQGLRVIAPQLGRLNLDNVSLADRGAVSLLATAIRRMRNLQALSLKRCELRDDHMLVLCETGLAHTAGSLQQLWLDGNLFSAAGMRHIGHQLEQMSQRLSLMSFADVLLGGQGGAELGGCMDIATNLEVLRLSQTRLGDLCMAALGEGLAFLPRLKELWLDQNAISPMGLVDLLAPARATTTTSVIEFFASQQQHQQPLVSPPSSISASLECRWMGRHLRVLSLKNNPIGDGGVLALCSNNNNSNNGACLESCVHLTHLDLSFVGFEEAGLKSLCGLLQRWTDNAARRNKSQNHTWTPSLSHPLESLDVSGNGTHLSPDEAFAALLSAILYSGSCEQQLSKGGPPSSSMPPTPFSSLVFLNASMGSSALMAPFSAQRSRAEKLRQQFCEARRFVAHQCLPIIPQRSKLK</sequence>
<organism evidence="5 6">
    <name type="scientific">Bodo saltans</name>
    <name type="common">Flagellated protozoan</name>
    <dbReference type="NCBI Taxonomy" id="75058"/>
    <lineage>
        <taxon>Eukaryota</taxon>
        <taxon>Discoba</taxon>
        <taxon>Euglenozoa</taxon>
        <taxon>Kinetoplastea</taxon>
        <taxon>Metakinetoplastina</taxon>
        <taxon>Eubodonida</taxon>
        <taxon>Bodonidae</taxon>
        <taxon>Bodo</taxon>
    </lineage>
</organism>
<dbReference type="SMART" id="SM00368">
    <property type="entry name" value="LRR_RI"/>
    <property type="match status" value="11"/>
</dbReference>
<dbReference type="InterPro" id="IPR027038">
    <property type="entry name" value="RanGap"/>
</dbReference>
<dbReference type="PROSITE" id="PS51450">
    <property type="entry name" value="LRR"/>
    <property type="match status" value="1"/>
</dbReference>
<dbReference type="VEuPathDB" id="TriTrypDB:BSAL_50400"/>
<dbReference type="AlphaFoldDB" id="A0A0S4IHD7"/>
<dbReference type="SUPFAM" id="SSF52058">
    <property type="entry name" value="L domain-like"/>
    <property type="match status" value="1"/>
</dbReference>
<dbReference type="PANTHER" id="PTHR24113:SF12">
    <property type="entry name" value="RAN GTPASE-ACTIVATING PROTEIN 1"/>
    <property type="match status" value="1"/>
</dbReference>
<protein>
    <submittedName>
        <fullName evidence="5">Leucine-rich repeat protein, putative</fullName>
    </submittedName>
</protein>
<feature type="region of interest" description="Disordered" evidence="4">
    <location>
        <begin position="556"/>
        <end position="576"/>
    </location>
</feature>
<feature type="compositionally biased region" description="Low complexity" evidence="4">
    <location>
        <begin position="56"/>
        <end position="66"/>
    </location>
</feature>